<dbReference type="eggNOG" id="KOG2571">
    <property type="taxonomic scope" value="Eukaryota"/>
</dbReference>
<dbReference type="HOGENOM" id="CLU_024200_0_0_1"/>
<keyword evidence="8" id="KW-1185">Reference proteome</keyword>
<dbReference type="OMA" id="KSATYVW"/>
<dbReference type="Proteomes" id="UP000006753">
    <property type="component" value="Unassembled WGS sequence"/>
</dbReference>
<dbReference type="GO" id="GO:0030213">
    <property type="term" value="P:hyaluronan biosynthetic process"/>
    <property type="evidence" value="ECO:0007669"/>
    <property type="project" value="TreeGrafter"/>
</dbReference>
<feature type="transmembrane region" description="Helical" evidence="6">
    <location>
        <begin position="12"/>
        <end position="29"/>
    </location>
</feature>
<dbReference type="Gene3D" id="3.90.550.10">
    <property type="entry name" value="Spore Coat Polysaccharide Biosynthesis Protein SpsA, Chain A"/>
    <property type="match status" value="1"/>
</dbReference>
<dbReference type="KEGG" id="mbe:MBM_00056"/>
<keyword evidence="4" id="KW-0808">Transferase</keyword>
<evidence type="ECO:0000313" key="7">
    <source>
        <dbReference type="EMBL" id="EKD20943.1"/>
    </source>
</evidence>
<evidence type="ECO:0000256" key="6">
    <source>
        <dbReference type="SAM" id="Phobius"/>
    </source>
</evidence>
<keyword evidence="6" id="KW-0812">Transmembrane</keyword>
<keyword evidence="3" id="KW-0328">Glycosyltransferase</keyword>
<evidence type="ECO:0000256" key="1">
    <source>
        <dbReference type="ARBA" id="ARBA00004236"/>
    </source>
</evidence>
<dbReference type="SUPFAM" id="SSF53448">
    <property type="entry name" value="Nucleotide-diphospho-sugar transferases"/>
    <property type="match status" value="1"/>
</dbReference>
<evidence type="ECO:0000256" key="2">
    <source>
        <dbReference type="ARBA" id="ARBA00022475"/>
    </source>
</evidence>
<dbReference type="GO" id="GO:0050501">
    <property type="term" value="F:hyaluronan synthase activity"/>
    <property type="evidence" value="ECO:0007669"/>
    <property type="project" value="TreeGrafter"/>
</dbReference>
<feature type="transmembrane region" description="Helical" evidence="6">
    <location>
        <begin position="556"/>
        <end position="578"/>
    </location>
</feature>
<keyword evidence="2" id="KW-1003">Cell membrane</keyword>
<dbReference type="Pfam" id="PF03142">
    <property type="entry name" value="Chitin_synth_2"/>
    <property type="match status" value="1"/>
</dbReference>
<gene>
    <name evidence="7" type="ORF">MBM_00056</name>
</gene>
<evidence type="ECO:0000313" key="8">
    <source>
        <dbReference type="Proteomes" id="UP000006753"/>
    </source>
</evidence>
<dbReference type="PANTHER" id="PTHR22913:SF12">
    <property type="entry name" value="MANNURONAN SYNTHASE"/>
    <property type="match status" value="1"/>
</dbReference>
<comment type="subcellular location">
    <subcellularLocation>
        <location evidence="1">Cell membrane</location>
    </subcellularLocation>
</comment>
<dbReference type="OrthoDB" id="9876900at2759"/>
<keyword evidence="5 6" id="KW-0472">Membrane</keyword>
<name>K1XJS2_MARBU</name>
<evidence type="ECO:0000256" key="4">
    <source>
        <dbReference type="ARBA" id="ARBA00022679"/>
    </source>
</evidence>
<feature type="transmembrane region" description="Helical" evidence="6">
    <location>
        <begin position="498"/>
        <end position="521"/>
    </location>
</feature>
<dbReference type="InterPro" id="IPR029044">
    <property type="entry name" value="Nucleotide-diphossugar_trans"/>
</dbReference>
<dbReference type="STRING" id="1072389.K1XJS2"/>
<dbReference type="InParanoid" id="K1XJS2"/>
<dbReference type="EMBL" id="JH921428">
    <property type="protein sequence ID" value="EKD20943.1"/>
    <property type="molecule type" value="Genomic_DNA"/>
</dbReference>
<evidence type="ECO:0000256" key="3">
    <source>
        <dbReference type="ARBA" id="ARBA00022676"/>
    </source>
</evidence>
<dbReference type="AlphaFoldDB" id="K1XJS2"/>
<reference evidence="7 8" key="1">
    <citation type="journal article" date="2012" name="BMC Genomics">
        <title>Sequencing the genome of Marssonina brunnea reveals fungus-poplar co-evolution.</title>
        <authorList>
            <person name="Zhu S."/>
            <person name="Cao Y.-Z."/>
            <person name="Jiang C."/>
            <person name="Tan B.-Y."/>
            <person name="Wang Z."/>
            <person name="Feng S."/>
            <person name="Zhang L."/>
            <person name="Su X.-H."/>
            <person name="Brejova B."/>
            <person name="Vinar T."/>
            <person name="Xu M."/>
            <person name="Wang M.-X."/>
            <person name="Zhang S.-G."/>
            <person name="Huang M.-R."/>
            <person name="Wu R."/>
            <person name="Zhou Y."/>
        </authorList>
    </citation>
    <scope>NUCLEOTIDE SEQUENCE [LARGE SCALE GENOMIC DNA]</scope>
    <source>
        <strain evidence="7 8">MB_m1</strain>
    </source>
</reference>
<dbReference type="GO" id="GO:0005886">
    <property type="term" value="C:plasma membrane"/>
    <property type="evidence" value="ECO:0007669"/>
    <property type="project" value="UniProtKB-SubCell"/>
</dbReference>
<proteinExistence type="predicted"/>
<protein>
    <submittedName>
        <fullName evidence="7">Hyaluronan synthase</fullName>
    </submittedName>
</protein>
<evidence type="ECO:0000256" key="5">
    <source>
        <dbReference type="ARBA" id="ARBA00023136"/>
    </source>
</evidence>
<accession>K1XJS2</accession>
<organism evidence="7 8">
    <name type="scientific">Marssonina brunnea f. sp. multigermtubi (strain MB_m1)</name>
    <name type="common">Marssonina leaf spot fungus</name>
    <dbReference type="NCBI Taxonomy" id="1072389"/>
    <lineage>
        <taxon>Eukaryota</taxon>
        <taxon>Fungi</taxon>
        <taxon>Dikarya</taxon>
        <taxon>Ascomycota</taxon>
        <taxon>Pezizomycotina</taxon>
        <taxon>Leotiomycetes</taxon>
        <taxon>Helotiales</taxon>
        <taxon>Drepanopezizaceae</taxon>
        <taxon>Drepanopeziza</taxon>
    </lineage>
</organism>
<feature type="transmembrane region" description="Helical" evidence="6">
    <location>
        <begin position="466"/>
        <end position="486"/>
    </location>
</feature>
<keyword evidence="6" id="KW-1133">Transmembrane helix</keyword>
<sequence>MLRGPSSIRVLKPLLTIAGTAGIIVTSLATLRFGMLTLTIDILVKLLVTFAYTHGLSSVRGRLQKAKVEEFHSQAEATSNPEQDVFAEKVDNFDTRSSSSATEYADGPRMTATVVGWREDEELYRTCLRGFAFDPQCGPVIAGIDGDTEADEDMLKTFLSVFPDGHVVRLKEPLSQTLDRYMLSANLGDFEDEQNCKFVMDHVSSAIRSAIAEQLFPQGIKNIQALCVIQPHRSKKDILFTALSFASIISEELGFDYLFSTDSDSAIMPGAMSEMTRMFESDTNVGGVSGHLRFSHPQPTFLSRMTASHYWFEQEISKAQGSIFGATECQPGPCAAFRVSALKSVLVPWLCQRVFGHRTGSFLLDIDPVTNEDRHLTTRILWAGYTVHYAHKAIVYTDAPNNFTAWVKQQVRWSRVTMIETLWYPWMVNRLYPWHIYNILKARSMPLLVFMSITSCALGLETPTPITVAVLADVFCMYALQVVYLVHVSADFATRSDIIWLVPSIAWFFLMMPAIVVWSLVTIQDDSWGNIPRGSLGTKGGKEMIQPRAMTGIKHIGFMIVWIGVILVAVGRVVFSLWRA</sequence>
<dbReference type="GO" id="GO:0085029">
    <property type="term" value="P:extracellular matrix assembly"/>
    <property type="evidence" value="ECO:0007669"/>
    <property type="project" value="TreeGrafter"/>
</dbReference>
<dbReference type="PANTHER" id="PTHR22913">
    <property type="entry name" value="HYALURONAN SYNTHASE"/>
    <property type="match status" value="1"/>
</dbReference>